<dbReference type="SUPFAM" id="SSF51735">
    <property type="entry name" value="NAD(P)-binding Rossmann-fold domains"/>
    <property type="match status" value="1"/>
</dbReference>
<dbReference type="GO" id="GO:0016651">
    <property type="term" value="F:oxidoreductase activity, acting on NAD(P)H"/>
    <property type="evidence" value="ECO:0007669"/>
    <property type="project" value="InterPro"/>
</dbReference>
<dbReference type="SUPFAM" id="SSF50129">
    <property type="entry name" value="GroES-like"/>
    <property type="match status" value="1"/>
</dbReference>
<dbReference type="Gene3D" id="3.90.180.10">
    <property type="entry name" value="Medium-chain alcohol dehydrogenases, catalytic domain"/>
    <property type="match status" value="1"/>
</dbReference>
<protein>
    <recommendedName>
        <fullName evidence="3">Enoyl reductase (ER) domain-containing protein</fullName>
    </recommendedName>
</protein>
<accession>A0A9P9D3F8</accession>
<keyword evidence="5" id="KW-1185">Reference proteome</keyword>
<sequence length="362" mass="38917">MADQPREVIYLSTEGPEVRKITDKYQPEDSQFLIKVEYSGINPADIKHLTLGLHSSVAGYDLSGEVISAGPNSKFTVGDKVFGSNPASPNRPLYQGAHQDFVIADGPDFYKVPLQRMSMVEPATLSVVTHTAADGLFNVLGLAFPSAGFDGTEKQSLLIWGAGSAVGVSAVQLAKAAGHGPIFVTASAKHHPTLKALGADSCFDYHDEDVVEQVREAVRKSGKRLSHAFDTVGAGVFGPDEALEKSSPALVIRCSQGSVNDEGPEGKFVCVLPVRGDKRWKICAAVRSKDFTMFGAMESEDWPVRVKKAMNWVCDNYGAGKFQVPNVRVVQGISQALEGMKWSAEGRSSLEKIVVKHPISGI</sequence>
<dbReference type="Proteomes" id="UP000738349">
    <property type="component" value="Unassembled WGS sequence"/>
</dbReference>
<dbReference type="PANTHER" id="PTHR45348:SF7">
    <property type="entry name" value="ZINC BINDING OXIDOREDUCTASE, PUTATIVE-RELATED"/>
    <property type="match status" value="1"/>
</dbReference>
<dbReference type="EMBL" id="JAGMUV010000039">
    <property type="protein sequence ID" value="KAH7112015.1"/>
    <property type="molecule type" value="Genomic_DNA"/>
</dbReference>
<evidence type="ECO:0000256" key="1">
    <source>
        <dbReference type="ARBA" id="ARBA00008072"/>
    </source>
</evidence>
<comment type="caution">
    <text evidence="4">The sequence shown here is derived from an EMBL/GenBank/DDBJ whole genome shotgun (WGS) entry which is preliminary data.</text>
</comment>
<dbReference type="Gene3D" id="3.40.50.720">
    <property type="entry name" value="NAD(P)-binding Rossmann-like Domain"/>
    <property type="match status" value="1"/>
</dbReference>
<dbReference type="InterPro" id="IPR013154">
    <property type="entry name" value="ADH-like_N"/>
</dbReference>
<evidence type="ECO:0000313" key="5">
    <source>
        <dbReference type="Proteomes" id="UP000738349"/>
    </source>
</evidence>
<dbReference type="InterPro" id="IPR013149">
    <property type="entry name" value="ADH-like_C"/>
</dbReference>
<organism evidence="4 5">
    <name type="scientific">Dactylonectria macrodidyma</name>
    <dbReference type="NCBI Taxonomy" id="307937"/>
    <lineage>
        <taxon>Eukaryota</taxon>
        <taxon>Fungi</taxon>
        <taxon>Dikarya</taxon>
        <taxon>Ascomycota</taxon>
        <taxon>Pezizomycotina</taxon>
        <taxon>Sordariomycetes</taxon>
        <taxon>Hypocreomycetidae</taxon>
        <taxon>Hypocreales</taxon>
        <taxon>Nectriaceae</taxon>
        <taxon>Dactylonectria</taxon>
    </lineage>
</organism>
<gene>
    <name evidence="4" type="ORF">EDB81DRAFT_923322</name>
</gene>
<evidence type="ECO:0000259" key="3">
    <source>
        <dbReference type="SMART" id="SM00829"/>
    </source>
</evidence>
<comment type="similarity">
    <text evidence="1">Belongs to the zinc-containing alcohol dehydrogenase family.</text>
</comment>
<keyword evidence="2" id="KW-0560">Oxidoreductase</keyword>
<dbReference type="OrthoDB" id="10257049at2759"/>
<feature type="domain" description="Enoyl reductase (ER)" evidence="3">
    <location>
        <begin position="12"/>
        <end position="355"/>
    </location>
</feature>
<dbReference type="Pfam" id="PF00107">
    <property type="entry name" value="ADH_zinc_N"/>
    <property type="match status" value="1"/>
</dbReference>
<dbReference type="InterPro" id="IPR011032">
    <property type="entry name" value="GroES-like_sf"/>
</dbReference>
<dbReference type="CDD" id="cd08249">
    <property type="entry name" value="enoyl_reductase_like"/>
    <property type="match status" value="1"/>
</dbReference>
<dbReference type="InterPro" id="IPR036291">
    <property type="entry name" value="NAD(P)-bd_dom_sf"/>
</dbReference>
<dbReference type="PANTHER" id="PTHR45348">
    <property type="entry name" value="HYPOTHETICAL OXIDOREDUCTASE (EUROFUNG)"/>
    <property type="match status" value="1"/>
</dbReference>
<proteinExistence type="inferred from homology"/>
<dbReference type="SMART" id="SM00829">
    <property type="entry name" value="PKS_ER"/>
    <property type="match status" value="1"/>
</dbReference>
<evidence type="ECO:0000313" key="4">
    <source>
        <dbReference type="EMBL" id="KAH7112015.1"/>
    </source>
</evidence>
<dbReference type="InterPro" id="IPR047122">
    <property type="entry name" value="Trans-enoyl_RdTase-like"/>
</dbReference>
<dbReference type="AlphaFoldDB" id="A0A9P9D3F8"/>
<name>A0A9P9D3F8_9HYPO</name>
<evidence type="ECO:0000256" key="2">
    <source>
        <dbReference type="ARBA" id="ARBA00023002"/>
    </source>
</evidence>
<dbReference type="Pfam" id="PF08240">
    <property type="entry name" value="ADH_N"/>
    <property type="match status" value="1"/>
</dbReference>
<dbReference type="InterPro" id="IPR020843">
    <property type="entry name" value="ER"/>
</dbReference>
<reference evidence="4" key="1">
    <citation type="journal article" date="2021" name="Nat. Commun.">
        <title>Genetic determinants of endophytism in the Arabidopsis root mycobiome.</title>
        <authorList>
            <person name="Mesny F."/>
            <person name="Miyauchi S."/>
            <person name="Thiergart T."/>
            <person name="Pickel B."/>
            <person name="Atanasova L."/>
            <person name="Karlsson M."/>
            <person name="Huettel B."/>
            <person name="Barry K.W."/>
            <person name="Haridas S."/>
            <person name="Chen C."/>
            <person name="Bauer D."/>
            <person name="Andreopoulos W."/>
            <person name="Pangilinan J."/>
            <person name="LaButti K."/>
            <person name="Riley R."/>
            <person name="Lipzen A."/>
            <person name="Clum A."/>
            <person name="Drula E."/>
            <person name="Henrissat B."/>
            <person name="Kohler A."/>
            <person name="Grigoriev I.V."/>
            <person name="Martin F.M."/>
            <person name="Hacquard S."/>
        </authorList>
    </citation>
    <scope>NUCLEOTIDE SEQUENCE</scope>
    <source>
        <strain evidence="4">MPI-CAGE-AT-0147</strain>
    </source>
</reference>